<name>A0ABR4AYG2_9LECA</name>
<accession>A0ABR4AYG2</accession>
<gene>
    <name evidence="4" type="ORF">ABVK25_009084</name>
</gene>
<protein>
    <recommendedName>
        <fullName evidence="6">Ankyrin repeat domain-containing protein</fullName>
    </recommendedName>
</protein>
<proteinExistence type="predicted"/>
<dbReference type="PROSITE" id="PS50297">
    <property type="entry name" value="ANK_REP_REGION"/>
    <property type="match status" value="1"/>
</dbReference>
<evidence type="ECO:0000313" key="5">
    <source>
        <dbReference type="Proteomes" id="UP001590951"/>
    </source>
</evidence>
<keyword evidence="2 3" id="KW-0040">ANK repeat</keyword>
<comment type="caution">
    <text evidence="4">The sequence shown here is derived from an EMBL/GenBank/DDBJ whole genome shotgun (WGS) entry which is preliminary data.</text>
</comment>
<dbReference type="InterPro" id="IPR036770">
    <property type="entry name" value="Ankyrin_rpt-contain_sf"/>
</dbReference>
<dbReference type="Proteomes" id="UP001590951">
    <property type="component" value="Unassembled WGS sequence"/>
</dbReference>
<dbReference type="Pfam" id="PF12796">
    <property type="entry name" value="Ank_2"/>
    <property type="match status" value="1"/>
</dbReference>
<feature type="repeat" description="ANK" evidence="3">
    <location>
        <begin position="43"/>
        <end position="75"/>
    </location>
</feature>
<dbReference type="SMART" id="SM00248">
    <property type="entry name" value="ANK"/>
    <property type="match status" value="2"/>
</dbReference>
<sequence>MNIRDSDGHTPITFGIADNDEDRLAAISALLNAGADLEIPNNKGATALHVACFQGAPQVAELLLEAGVDANTESTVVNLVKPLDYAMLRLQTQHAKRL</sequence>
<evidence type="ECO:0000256" key="1">
    <source>
        <dbReference type="ARBA" id="ARBA00022737"/>
    </source>
</evidence>
<dbReference type="PANTHER" id="PTHR24198">
    <property type="entry name" value="ANKYRIN REPEAT AND PROTEIN KINASE DOMAIN-CONTAINING PROTEIN"/>
    <property type="match status" value="1"/>
</dbReference>
<feature type="repeat" description="ANK" evidence="3">
    <location>
        <begin position="7"/>
        <end position="42"/>
    </location>
</feature>
<dbReference type="InterPro" id="IPR002110">
    <property type="entry name" value="Ankyrin_rpt"/>
</dbReference>
<evidence type="ECO:0008006" key="6">
    <source>
        <dbReference type="Google" id="ProtNLM"/>
    </source>
</evidence>
<evidence type="ECO:0000313" key="4">
    <source>
        <dbReference type="EMBL" id="KAL2050697.1"/>
    </source>
</evidence>
<evidence type="ECO:0000256" key="2">
    <source>
        <dbReference type="ARBA" id="ARBA00023043"/>
    </source>
</evidence>
<dbReference type="PROSITE" id="PS50088">
    <property type="entry name" value="ANK_REPEAT"/>
    <property type="match status" value="2"/>
</dbReference>
<keyword evidence="1" id="KW-0677">Repeat</keyword>
<dbReference type="SUPFAM" id="SSF48403">
    <property type="entry name" value="Ankyrin repeat"/>
    <property type="match status" value="1"/>
</dbReference>
<reference evidence="4 5" key="1">
    <citation type="submission" date="2024-09" db="EMBL/GenBank/DDBJ databases">
        <title>Rethinking Asexuality: The Enigmatic Case of Functional Sexual Genes in Lepraria (Stereocaulaceae).</title>
        <authorList>
            <person name="Doellman M."/>
            <person name="Sun Y."/>
            <person name="Barcenas-Pena A."/>
            <person name="Lumbsch H.T."/>
            <person name="Grewe F."/>
        </authorList>
    </citation>
    <scope>NUCLEOTIDE SEQUENCE [LARGE SCALE GENOMIC DNA]</scope>
    <source>
        <strain evidence="4 5">Grewe 0041</strain>
    </source>
</reference>
<dbReference type="Gene3D" id="1.25.40.20">
    <property type="entry name" value="Ankyrin repeat-containing domain"/>
    <property type="match status" value="2"/>
</dbReference>
<dbReference type="PANTHER" id="PTHR24198:SF165">
    <property type="entry name" value="ANKYRIN REPEAT-CONTAINING PROTEIN-RELATED"/>
    <property type="match status" value="1"/>
</dbReference>
<organism evidence="4 5">
    <name type="scientific">Lepraria finkii</name>
    <dbReference type="NCBI Taxonomy" id="1340010"/>
    <lineage>
        <taxon>Eukaryota</taxon>
        <taxon>Fungi</taxon>
        <taxon>Dikarya</taxon>
        <taxon>Ascomycota</taxon>
        <taxon>Pezizomycotina</taxon>
        <taxon>Lecanoromycetes</taxon>
        <taxon>OSLEUM clade</taxon>
        <taxon>Lecanoromycetidae</taxon>
        <taxon>Lecanorales</taxon>
        <taxon>Lecanorineae</taxon>
        <taxon>Stereocaulaceae</taxon>
        <taxon>Lepraria</taxon>
    </lineage>
</organism>
<keyword evidence="5" id="KW-1185">Reference proteome</keyword>
<evidence type="ECO:0000256" key="3">
    <source>
        <dbReference type="PROSITE-ProRule" id="PRU00023"/>
    </source>
</evidence>
<dbReference type="EMBL" id="JBHFEH010000044">
    <property type="protein sequence ID" value="KAL2050697.1"/>
    <property type="molecule type" value="Genomic_DNA"/>
</dbReference>